<name>A0A1G5ZHN8_9BACT</name>
<dbReference type="Gene3D" id="3.20.20.140">
    <property type="entry name" value="Metal-dependent hydrolases"/>
    <property type="match status" value="1"/>
</dbReference>
<dbReference type="STRING" id="279824.SAMN03080617_03903"/>
<keyword evidence="2" id="KW-1185">Reference proteome</keyword>
<protein>
    <submittedName>
        <fullName evidence="1">Membrane dipeptidase (Peptidase family M19)</fullName>
    </submittedName>
</protein>
<dbReference type="OrthoDB" id="611177at2"/>
<gene>
    <name evidence="1" type="ORF">SAMN03080617_03903</name>
</gene>
<evidence type="ECO:0000313" key="2">
    <source>
        <dbReference type="Proteomes" id="UP000198756"/>
    </source>
</evidence>
<sequence>MTHFFDSHLHLTLKNQFSKKGNSTSPWKAITKEDLKDGLPELLKIFALGLIDKMFSSQSSPDLLIQSNYKLVVMPLFAPDIDLVKSLSSKKVFMKLLDKYRNTRFGTVLSIDRYQDLLKEKNAFSIVENDLALLPENDPYQPGRKVVFLTAKSQWNEATANTLYVVCSVEGIHSLRSNLGEKNGAVILEDIRRNLKKLQNRNIKVLMANLTHIDGMNSAFCNQAYAMDGMRVSNFDEKDLRPIHSGLTDFGNKLVTLLEEQEICTDIKHMSPQARFQLYKYRAAHSITSPLVSSHSGLCGIRFQSDSESFSDYIYSSRKEGDCYRVKVGKPAKYKFNNFPSPGFNATTINLFDEDIKAIYDSDGLLGISLDERVLGYTKAWRLNQDSFSDNVGSITLRGMGTKKILTDTDFLSNEENKALGLFNSTKGKLLYKCADAKELTDLITGNSTDIAPHQFHHFLNQILHCVKLGKDWDGVAGVEKMLTKILCIGSDFDGLIEAIDWCTSCEKIDFLKKKFVKEFEKTIITNGLFLPQNWPIDRIANRIFYENGRDFVLSRLK</sequence>
<proteinExistence type="predicted"/>
<accession>A0A1G5ZHN8</accession>
<dbReference type="InterPro" id="IPR032466">
    <property type="entry name" value="Metal_Hydrolase"/>
</dbReference>
<dbReference type="EMBL" id="FMXE01000039">
    <property type="protein sequence ID" value="SDA94388.1"/>
    <property type="molecule type" value="Genomic_DNA"/>
</dbReference>
<organism evidence="1 2">
    <name type="scientific">Algoriphagus alkaliphilus</name>
    <dbReference type="NCBI Taxonomy" id="279824"/>
    <lineage>
        <taxon>Bacteria</taxon>
        <taxon>Pseudomonadati</taxon>
        <taxon>Bacteroidota</taxon>
        <taxon>Cytophagia</taxon>
        <taxon>Cytophagales</taxon>
        <taxon>Cyclobacteriaceae</taxon>
        <taxon>Algoriphagus</taxon>
    </lineage>
</organism>
<dbReference type="RefSeq" id="WP_092733917.1">
    <property type="nucleotide sequence ID" value="NZ_FMXE01000039.1"/>
</dbReference>
<dbReference type="AlphaFoldDB" id="A0A1G5ZHN8"/>
<evidence type="ECO:0000313" key="1">
    <source>
        <dbReference type="EMBL" id="SDA94388.1"/>
    </source>
</evidence>
<dbReference type="Proteomes" id="UP000198756">
    <property type="component" value="Unassembled WGS sequence"/>
</dbReference>
<reference evidence="2" key="1">
    <citation type="submission" date="2016-10" db="EMBL/GenBank/DDBJ databases">
        <authorList>
            <person name="Varghese N."/>
            <person name="Submissions S."/>
        </authorList>
    </citation>
    <scope>NUCLEOTIDE SEQUENCE [LARGE SCALE GENOMIC DNA]</scope>
    <source>
        <strain evidence="2">DSM 22703</strain>
    </source>
</reference>
<dbReference type="SUPFAM" id="SSF51556">
    <property type="entry name" value="Metallo-dependent hydrolases"/>
    <property type="match status" value="1"/>
</dbReference>